<reference evidence="1" key="1">
    <citation type="submission" date="2021-03" db="EMBL/GenBank/DDBJ databases">
        <authorList>
            <consortium name="DOE Joint Genome Institute"/>
            <person name="Ahrendt S."/>
            <person name="Looney B.P."/>
            <person name="Miyauchi S."/>
            <person name="Morin E."/>
            <person name="Drula E."/>
            <person name="Courty P.E."/>
            <person name="Chicoki N."/>
            <person name="Fauchery L."/>
            <person name="Kohler A."/>
            <person name="Kuo A."/>
            <person name="Labutti K."/>
            <person name="Pangilinan J."/>
            <person name="Lipzen A."/>
            <person name="Riley R."/>
            <person name="Andreopoulos W."/>
            <person name="He G."/>
            <person name="Johnson J."/>
            <person name="Barry K.W."/>
            <person name="Grigoriev I.V."/>
            <person name="Nagy L."/>
            <person name="Hibbett D."/>
            <person name="Henrissat B."/>
            <person name="Matheny P.B."/>
            <person name="Labbe J."/>
            <person name="Martin F."/>
        </authorList>
    </citation>
    <scope>NUCLEOTIDE SEQUENCE</scope>
    <source>
        <strain evidence="1">HHB10654</strain>
    </source>
</reference>
<proteinExistence type="predicted"/>
<protein>
    <submittedName>
        <fullName evidence="1">Uncharacterized protein</fullName>
    </submittedName>
</protein>
<evidence type="ECO:0000313" key="1">
    <source>
        <dbReference type="EMBL" id="KAI0057728.1"/>
    </source>
</evidence>
<accession>A0ACB8SPJ7</accession>
<gene>
    <name evidence="1" type="ORF">BV25DRAFT_1919912</name>
</gene>
<evidence type="ECO:0000313" key="2">
    <source>
        <dbReference type="Proteomes" id="UP000814140"/>
    </source>
</evidence>
<sequence>MAITLYLSGYLLSISQINDWANHHNVKHSVDDTFTVTAVRSYGRSLGFPSTFEFVDDGDDELHALLLTGFYETRRPLDPAAVPSLIPEDTPFARSVRKAAMLVLSLIVCALPSSTGGSPMINPAISMSSRDSVGLASANASTKCTDIENCRTRYNIIWSSLVTILACVWTAVHRNIPGPAKPNDSRLWRIILRILEVVKIVGVTLLAPEWVLAWAVRQFMNARDLVIELEDARSEAKNAWEAKGWVIDGMSRKSADEEDARGEAGDALLRSRTRHGGSEEDEHSMCRACKAQVCDTGRLGCKWTTRHGFFILMGGFHYYMNGEPIHPLSRWDVVELVKTGDLVPPTEDEIRVFGQGDVLSKGLAVVQTLWFVVQCISRRVEGLPITQLEVMTLAYTTITVAMYAAWWNKPQNVGGPVRIAGIKLPPPTSVRKETRFWRIFFVLAGAQDELVDLRKLTSDIPTFYGGGISYNNNDFVADVFALIAAMVFGAVHCAAWDYTFPSALERLLWRISSIAIVALPGGMLLGLLLVALWGSITESGELLFNMVMLTCILSGPMYVVARVLLLVLSFTTLQSIPPEAYQAVQWTLLIPHFT</sequence>
<organism evidence="1 2">
    <name type="scientific">Artomyces pyxidatus</name>
    <dbReference type="NCBI Taxonomy" id="48021"/>
    <lineage>
        <taxon>Eukaryota</taxon>
        <taxon>Fungi</taxon>
        <taxon>Dikarya</taxon>
        <taxon>Basidiomycota</taxon>
        <taxon>Agaricomycotina</taxon>
        <taxon>Agaricomycetes</taxon>
        <taxon>Russulales</taxon>
        <taxon>Auriscalpiaceae</taxon>
        <taxon>Artomyces</taxon>
    </lineage>
</organism>
<comment type="caution">
    <text evidence="1">The sequence shown here is derived from an EMBL/GenBank/DDBJ whole genome shotgun (WGS) entry which is preliminary data.</text>
</comment>
<name>A0ACB8SPJ7_9AGAM</name>
<dbReference type="EMBL" id="MU277243">
    <property type="protein sequence ID" value="KAI0057728.1"/>
    <property type="molecule type" value="Genomic_DNA"/>
</dbReference>
<keyword evidence="2" id="KW-1185">Reference proteome</keyword>
<reference evidence="1" key="2">
    <citation type="journal article" date="2022" name="New Phytol.">
        <title>Evolutionary transition to the ectomycorrhizal habit in the genomes of a hyperdiverse lineage of mushroom-forming fungi.</title>
        <authorList>
            <person name="Looney B."/>
            <person name="Miyauchi S."/>
            <person name="Morin E."/>
            <person name="Drula E."/>
            <person name="Courty P.E."/>
            <person name="Kohler A."/>
            <person name="Kuo A."/>
            <person name="LaButti K."/>
            <person name="Pangilinan J."/>
            <person name="Lipzen A."/>
            <person name="Riley R."/>
            <person name="Andreopoulos W."/>
            <person name="He G."/>
            <person name="Johnson J."/>
            <person name="Nolan M."/>
            <person name="Tritt A."/>
            <person name="Barry K.W."/>
            <person name="Grigoriev I.V."/>
            <person name="Nagy L.G."/>
            <person name="Hibbett D."/>
            <person name="Henrissat B."/>
            <person name="Matheny P.B."/>
            <person name="Labbe J."/>
            <person name="Martin F.M."/>
        </authorList>
    </citation>
    <scope>NUCLEOTIDE SEQUENCE</scope>
    <source>
        <strain evidence="1">HHB10654</strain>
    </source>
</reference>
<dbReference type="Proteomes" id="UP000814140">
    <property type="component" value="Unassembled WGS sequence"/>
</dbReference>